<dbReference type="InterPro" id="IPR008979">
    <property type="entry name" value="Galactose-bd-like_sf"/>
</dbReference>
<feature type="domain" description="NAD(P)-binding" evidence="3">
    <location>
        <begin position="101"/>
        <end position="191"/>
    </location>
</feature>
<dbReference type="AlphaFoldDB" id="K8EQV9"/>
<dbReference type="RefSeq" id="XP_007508712.1">
    <property type="nucleotide sequence ID" value="XM_007508650.1"/>
</dbReference>
<dbReference type="InterPro" id="IPR036291">
    <property type="entry name" value="NAD(P)-bd_dom_sf"/>
</dbReference>
<evidence type="ECO:0000313" key="5">
    <source>
        <dbReference type="Proteomes" id="UP000198341"/>
    </source>
</evidence>
<evidence type="ECO:0000259" key="3">
    <source>
        <dbReference type="Pfam" id="PF13460"/>
    </source>
</evidence>
<evidence type="ECO:0000259" key="2">
    <source>
        <dbReference type="Pfam" id="PF08547"/>
    </source>
</evidence>
<dbReference type="eggNOG" id="KOG1203">
    <property type="taxonomic scope" value="Eukaryota"/>
</dbReference>
<dbReference type="STRING" id="41875.K8EQV9"/>
<proteinExistence type="predicted"/>
<dbReference type="PANTHER" id="PTHR15020">
    <property type="entry name" value="FLAVIN REDUCTASE-RELATED"/>
    <property type="match status" value="1"/>
</dbReference>
<dbReference type="EMBL" id="FO082263">
    <property type="protein sequence ID" value="CCO20329.1"/>
    <property type="molecule type" value="Genomic_DNA"/>
</dbReference>
<feature type="domain" description="NADH:ubiquinone oxidoreductase intermediate-associated protein 30" evidence="2">
    <location>
        <begin position="281"/>
        <end position="395"/>
    </location>
</feature>
<dbReference type="Gene3D" id="3.40.50.720">
    <property type="entry name" value="NAD(P)-binding Rossmann-like Domain"/>
    <property type="match status" value="2"/>
</dbReference>
<dbReference type="SUPFAM" id="SSF49785">
    <property type="entry name" value="Galactose-binding domain-like"/>
    <property type="match status" value="1"/>
</dbReference>
<dbReference type="Proteomes" id="UP000198341">
    <property type="component" value="Chromosome 16"/>
</dbReference>
<organism evidence="4 5">
    <name type="scientific">Bathycoccus prasinos</name>
    <dbReference type="NCBI Taxonomy" id="41875"/>
    <lineage>
        <taxon>Eukaryota</taxon>
        <taxon>Viridiplantae</taxon>
        <taxon>Chlorophyta</taxon>
        <taxon>Mamiellophyceae</taxon>
        <taxon>Mamiellales</taxon>
        <taxon>Bathycoccaceae</taxon>
        <taxon>Bathycoccus</taxon>
    </lineage>
</organism>
<dbReference type="KEGG" id="bpg:Bathy16g02410"/>
<feature type="compositionally biased region" description="Low complexity" evidence="1">
    <location>
        <begin position="244"/>
        <end position="258"/>
    </location>
</feature>
<name>K8EQV9_9CHLO</name>
<feature type="compositionally biased region" description="Basic residues" evidence="1">
    <location>
        <begin position="8"/>
        <end position="19"/>
    </location>
</feature>
<evidence type="ECO:0008006" key="6">
    <source>
        <dbReference type="Google" id="ProtNLM"/>
    </source>
</evidence>
<gene>
    <name evidence="4" type="ordered locus">Bathy16g02410</name>
</gene>
<accession>K8EQV9</accession>
<keyword evidence="5" id="KW-1185">Reference proteome</keyword>
<dbReference type="Pfam" id="PF13460">
    <property type="entry name" value="NAD_binding_10"/>
    <property type="match status" value="2"/>
</dbReference>
<evidence type="ECO:0000313" key="4">
    <source>
        <dbReference type="EMBL" id="CCO20329.1"/>
    </source>
</evidence>
<dbReference type="OrthoDB" id="10254221at2759"/>
<feature type="domain" description="NAD(P)-binding" evidence="3">
    <location>
        <begin position="436"/>
        <end position="517"/>
    </location>
</feature>
<protein>
    <recommendedName>
        <fullName evidence="6">NAD(P)-binding domain-containing protein</fullName>
    </recommendedName>
</protein>
<dbReference type="PANTHER" id="PTHR15020:SF47">
    <property type="entry name" value="NAD(P)-BINDING DOMAIN-CONTAINING PROTEIN"/>
    <property type="match status" value="1"/>
</dbReference>
<sequence>MTSDVPAKLRRKEKRNKKKEIKDMSADDINPIAIGRKSREMFDGFFEQITSLTRLQKSTGNIPGNAGYDTSIYDMDLLSGDTTDMIDANPQAKFTTVLVTGATGRVGKVIVRKLLLRGYGVRALIRRESDKEFLPPNVEVFVGDVSDLDTMREAVKGCAKIMYCARASSTLTSDLYNVEVLGVQNACAAMQDYFHTLAARRAGQSVKSKKMLTDFKWAQNFEGERQWSTEFSQSASDAAGGGWRTASSGESSTSAAKSEATRRTVQKVKFEPSEENWKFASWSGFVTPRTGVATLISPDVKILHAESSNKAIDLSSCEGLTIRYKCDAKKYSLCVIDTDGNLFRASMRTKLGWKTQSIPWSRFVSEDVDDTTMNSSADVPQLDVSKIAKIGVQFRAKVNAKTNQTLEDDLAGATNQFSLVLEYLKANPRGEEADIVLLSCFGAGMEPGEEKQRVVKHKKDGECALRRSGLQYAIVRPAVLSEEPSGGKALVFDQGERLTQTISCADVADVCVKSLHDSEARNRTFDVAYDKGSEGDYELVTQVASKNSGNYLTPALQPLERNT</sequence>
<dbReference type="SUPFAM" id="SSF51735">
    <property type="entry name" value="NAD(P)-binding Rossmann-fold domains"/>
    <property type="match status" value="1"/>
</dbReference>
<dbReference type="GeneID" id="19011262"/>
<reference evidence="4 5" key="1">
    <citation type="submission" date="2011-10" db="EMBL/GenBank/DDBJ databases">
        <authorList>
            <person name="Genoscope - CEA"/>
        </authorList>
    </citation>
    <scope>NUCLEOTIDE SEQUENCE [LARGE SCALE GENOMIC DNA]</scope>
    <source>
        <strain evidence="4 5">RCC 1105</strain>
    </source>
</reference>
<feature type="region of interest" description="Disordered" evidence="1">
    <location>
        <begin position="235"/>
        <end position="262"/>
    </location>
</feature>
<evidence type="ECO:0000256" key="1">
    <source>
        <dbReference type="SAM" id="MobiDB-lite"/>
    </source>
</evidence>
<dbReference type="InterPro" id="IPR013857">
    <property type="entry name" value="NADH-UbQ_OxRdtase-assoc_prot30"/>
</dbReference>
<feature type="region of interest" description="Disordered" evidence="1">
    <location>
        <begin position="1"/>
        <end position="22"/>
    </location>
</feature>
<dbReference type="InterPro" id="IPR016040">
    <property type="entry name" value="NAD(P)-bd_dom"/>
</dbReference>
<dbReference type="Pfam" id="PF08547">
    <property type="entry name" value="CIA30"/>
    <property type="match status" value="1"/>
</dbReference>